<evidence type="ECO:0000313" key="11">
    <source>
        <dbReference type="Proteomes" id="UP000239576"/>
    </source>
</evidence>
<dbReference type="SUPFAM" id="SSF47384">
    <property type="entry name" value="Homodimeric domain of signal transducing histidine kinase"/>
    <property type="match status" value="1"/>
</dbReference>
<evidence type="ECO:0000259" key="9">
    <source>
        <dbReference type="PROSITE" id="PS50109"/>
    </source>
</evidence>
<dbReference type="InterPro" id="IPR003594">
    <property type="entry name" value="HATPase_dom"/>
</dbReference>
<feature type="domain" description="Histidine kinase" evidence="9">
    <location>
        <begin position="227"/>
        <end position="452"/>
    </location>
</feature>
<dbReference type="EMBL" id="PVWK01000137">
    <property type="protein sequence ID" value="PSB24939.1"/>
    <property type="molecule type" value="Genomic_DNA"/>
</dbReference>
<dbReference type="SMART" id="SM00387">
    <property type="entry name" value="HATPase_c"/>
    <property type="match status" value="1"/>
</dbReference>
<name>A0A2T1DWU6_9CYAN</name>
<dbReference type="Pfam" id="PF00512">
    <property type="entry name" value="HisKA"/>
    <property type="match status" value="1"/>
</dbReference>
<sequence>MHRNKLFNQTRFQLAGWYAMVMGSILGLTGFTTYQMVAHSHWDAVHQELQSISGTLHDSLEPKLKQPGRLEVSVQTVLPNLCLAKQHCSILSEELGRHTLNAFQQSGYYIRFFDQQGTLLATAGQVPRGLSVELADHLLQTLQDQEGDRYQQLSLLLKNEGGQPWGYMQVGRSLKEFDDHLSFLRVTMLAGLPVAMLLVAVTSWSLAGLAMKPIYRSYEKMQQFTADAAHELRTPLAAIRAIVESTRDESLLTEAEAKAALAGVERQNQRLVQLTQDLLLLSRLEVSTETSSQQTAKSQPSCCLNDLILDVVESLSVLEIAAPLQLTTQLQTKAPLYVTGDENQLVRLFANLVANALQYTPEGGKVTVTLAQDDQHALVQVQDTGIGIAAADQAHLFDRFYRVSRDRSRHTGGAGLGLAIAKAIAQSHRGSIQVESKLGKGSSFTVRLPLIQRLQ</sequence>
<evidence type="ECO:0000313" key="10">
    <source>
        <dbReference type="EMBL" id="PSB24939.1"/>
    </source>
</evidence>
<evidence type="ECO:0000256" key="3">
    <source>
        <dbReference type="ARBA" id="ARBA00022553"/>
    </source>
</evidence>
<evidence type="ECO:0000256" key="8">
    <source>
        <dbReference type="SAM" id="Phobius"/>
    </source>
</evidence>
<keyword evidence="4" id="KW-0808">Transferase</keyword>
<dbReference type="SMART" id="SM00388">
    <property type="entry name" value="HisKA"/>
    <property type="match status" value="1"/>
</dbReference>
<dbReference type="Gene3D" id="1.10.287.130">
    <property type="match status" value="1"/>
</dbReference>
<dbReference type="NCBIfam" id="NF041735">
    <property type="entry name" value="hist_kin_RppB"/>
    <property type="match status" value="1"/>
</dbReference>
<evidence type="ECO:0000256" key="4">
    <source>
        <dbReference type="ARBA" id="ARBA00022679"/>
    </source>
</evidence>
<dbReference type="EC" id="2.7.13.3" evidence="2"/>
<dbReference type="InterPro" id="IPR050736">
    <property type="entry name" value="Sensor_HK_Regulatory"/>
</dbReference>
<feature type="transmembrane region" description="Helical" evidence="8">
    <location>
        <begin position="188"/>
        <end position="211"/>
    </location>
</feature>
<keyword evidence="8" id="KW-1133">Transmembrane helix</keyword>
<dbReference type="PROSITE" id="PS50109">
    <property type="entry name" value="HIS_KIN"/>
    <property type="match status" value="1"/>
</dbReference>
<dbReference type="InterPro" id="IPR003661">
    <property type="entry name" value="HisK_dim/P_dom"/>
</dbReference>
<dbReference type="InterPro" id="IPR004358">
    <property type="entry name" value="Sig_transdc_His_kin-like_C"/>
</dbReference>
<gene>
    <name evidence="10" type="ORF">C7B82_25050</name>
</gene>
<keyword evidence="11" id="KW-1185">Reference proteome</keyword>
<comment type="caution">
    <text evidence="10">The sequence shown here is derived from an EMBL/GenBank/DDBJ whole genome shotgun (WGS) entry which is preliminary data.</text>
</comment>
<proteinExistence type="predicted"/>
<reference evidence="11" key="1">
    <citation type="submission" date="2018-02" db="EMBL/GenBank/DDBJ databases">
        <authorList>
            <person name="Moore K."/>
            <person name="Momper L."/>
        </authorList>
    </citation>
    <scope>NUCLEOTIDE SEQUENCE [LARGE SCALE GENOMIC DNA]</scope>
    <source>
        <strain evidence="11">ULC18</strain>
    </source>
</reference>
<dbReference type="Gene3D" id="3.30.565.10">
    <property type="entry name" value="Histidine kinase-like ATPase, C-terminal domain"/>
    <property type="match status" value="1"/>
</dbReference>
<dbReference type="InterPro" id="IPR036890">
    <property type="entry name" value="HATPase_C_sf"/>
</dbReference>
<protein>
    <recommendedName>
        <fullName evidence="2">histidine kinase</fullName>
        <ecNumber evidence="2">2.7.13.3</ecNumber>
    </recommendedName>
</protein>
<feature type="transmembrane region" description="Helical" evidence="8">
    <location>
        <begin position="12"/>
        <end position="34"/>
    </location>
</feature>
<keyword evidence="5 10" id="KW-0418">Kinase</keyword>
<evidence type="ECO:0000256" key="5">
    <source>
        <dbReference type="ARBA" id="ARBA00022777"/>
    </source>
</evidence>
<keyword evidence="7 8" id="KW-0472">Membrane</keyword>
<keyword evidence="8" id="KW-0812">Transmembrane</keyword>
<dbReference type="AlphaFoldDB" id="A0A2T1DWU6"/>
<reference evidence="10 11" key="2">
    <citation type="submission" date="2018-03" db="EMBL/GenBank/DDBJ databases">
        <title>The ancient ancestry and fast evolution of plastids.</title>
        <authorList>
            <person name="Moore K.R."/>
            <person name="Magnabosco C."/>
            <person name="Momper L."/>
            <person name="Gold D.A."/>
            <person name="Bosak T."/>
            <person name="Fournier G.P."/>
        </authorList>
    </citation>
    <scope>NUCLEOTIDE SEQUENCE [LARGE SCALE GENOMIC DNA]</scope>
    <source>
        <strain evidence="10 11">ULC18</strain>
    </source>
</reference>
<evidence type="ECO:0000256" key="7">
    <source>
        <dbReference type="ARBA" id="ARBA00023136"/>
    </source>
</evidence>
<dbReference type="PANTHER" id="PTHR43711">
    <property type="entry name" value="TWO-COMPONENT HISTIDINE KINASE"/>
    <property type="match status" value="1"/>
</dbReference>
<keyword evidence="6" id="KW-0902">Two-component regulatory system</keyword>
<dbReference type="GO" id="GO:0000155">
    <property type="term" value="F:phosphorelay sensor kinase activity"/>
    <property type="evidence" value="ECO:0007669"/>
    <property type="project" value="InterPro"/>
</dbReference>
<dbReference type="SUPFAM" id="SSF55874">
    <property type="entry name" value="ATPase domain of HSP90 chaperone/DNA topoisomerase II/histidine kinase"/>
    <property type="match status" value="1"/>
</dbReference>
<organism evidence="10 11">
    <name type="scientific">Stenomitos frigidus ULC18</name>
    <dbReference type="NCBI Taxonomy" id="2107698"/>
    <lineage>
        <taxon>Bacteria</taxon>
        <taxon>Bacillati</taxon>
        <taxon>Cyanobacteriota</taxon>
        <taxon>Cyanophyceae</taxon>
        <taxon>Leptolyngbyales</taxon>
        <taxon>Leptolyngbyaceae</taxon>
        <taxon>Stenomitos</taxon>
    </lineage>
</organism>
<dbReference type="OrthoDB" id="417111at2"/>
<dbReference type="CDD" id="cd00082">
    <property type="entry name" value="HisKA"/>
    <property type="match status" value="1"/>
</dbReference>
<evidence type="ECO:0000256" key="6">
    <source>
        <dbReference type="ARBA" id="ARBA00023012"/>
    </source>
</evidence>
<dbReference type="InterPro" id="IPR005467">
    <property type="entry name" value="His_kinase_dom"/>
</dbReference>
<dbReference type="Pfam" id="PF02518">
    <property type="entry name" value="HATPase_c"/>
    <property type="match status" value="1"/>
</dbReference>
<dbReference type="PANTHER" id="PTHR43711:SF1">
    <property type="entry name" value="HISTIDINE KINASE 1"/>
    <property type="match status" value="1"/>
</dbReference>
<comment type="catalytic activity">
    <reaction evidence="1">
        <text>ATP + protein L-histidine = ADP + protein N-phospho-L-histidine.</text>
        <dbReference type="EC" id="2.7.13.3"/>
    </reaction>
</comment>
<dbReference type="FunFam" id="1.10.287.130:FF:000001">
    <property type="entry name" value="Two-component sensor histidine kinase"/>
    <property type="match status" value="1"/>
</dbReference>
<dbReference type="FunFam" id="3.30.565.10:FF:000006">
    <property type="entry name" value="Sensor histidine kinase WalK"/>
    <property type="match status" value="1"/>
</dbReference>
<dbReference type="InterPro" id="IPR036097">
    <property type="entry name" value="HisK_dim/P_sf"/>
</dbReference>
<evidence type="ECO:0000256" key="1">
    <source>
        <dbReference type="ARBA" id="ARBA00000085"/>
    </source>
</evidence>
<dbReference type="Proteomes" id="UP000239576">
    <property type="component" value="Unassembled WGS sequence"/>
</dbReference>
<evidence type="ECO:0000256" key="2">
    <source>
        <dbReference type="ARBA" id="ARBA00012438"/>
    </source>
</evidence>
<accession>A0A2T1DWU6</accession>
<dbReference type="InterPro" id="IPR049835">
    <property type="entry name" value="RppB"/>
</dbReference>
<dbReference type="PRINTS" id="PR00344">
    <property type="entry name" value="BCTRLSENSOR"/>
</dbReference>
<keyword evidence="3" id="KW-0597">Phosphoprotein</keyword>